<dbReference type="Proteomes" id="UP001629113">
    <property type="component" value="Unassembled WGS sequence"/>
</dbReference>
<proteinExistence type="predicted"/>
<comment type="subcellular location">
    <subcellularLocation>
        <location evidence="1">Nucleus</location>
    </subcellularLocation>
</comment>
<feature type="domain" description="Zn(2)-C6 fungal-type" evidence="4">
    <location>
        <begin position="15"/>
        <end position="43"/>
    </location>
</feature>
<feature type="region of interest" description="Disordered" evidence="3">
    <location>
        <begin position="57"/>
        <end position="110"/>
    </location>
</feature>
<keyword evidence="6" id="KW-1185">Reference proteome</keyword>
<dbReference type="InterPro" id="IPR036864">
    <property type="entry name" value="Zn2-C6_fun-type_DNA-bd_sf"/>
</dbReference>
<evidence type="ECO:0000256" key="1">
    <source>
        <dbReference type="ARBA" id="ARBA00004123"/>
    </source>
</evidence>
<dbReference type="CDD" id="cd00067">
    <property type="entry name" value="GAL4"/>
    <property type="match status" value="1"/>
</dbReference>
<reference evidence="5 6" key="1">
    <citation type="submission" date="2024-06" db="EMBL/GenBank/DDBJ databases">
        <title>Complete genome of Phlyctema vagabunda strain 19-DSS-EL-015.</title>
        <authorList>
            <person name="Fiorenzani C."/>
        </authorList>
    </citation>
    <scope>NUCLEOTIDE SEQUENCE [LARGE SCALE GENOMIC DNA]</scope>
    <source>
        <strain evidence="5 6">19-DSS-EL-015</strain>
    </source>
</reference>
<dbReference type="PANTHER" id="PTHR37534:SF17">
    <property type="entry name" value="ZN(2)-C6 FUNGAL-TYPE DOMAIN-CONTAINING PROTEIN"/>
    <property type="match status" value="1"/>
</dbReference>
<feature type="compositionally biased region" description="Acidic residues" evidence="3">
    <location>
        <begin position="95"/>
        <end position="104"/>
    </location>
</feature>
<evidence type="ECO:0000256" key="3">
    <source>
        <dbReference type="SAM" id="MobiDB-lite"/>
    </source>
</evidence>
<dbReference type="SMART" id="SM00066">
    <property type="entry name" value="GAL4"/>
    <property type="match status" value="1"/>
</dbReference>
<dbReference type="SUPFAM" id="SSF57701">
    <property type="entry name" value="Zn2/Cys6 DNA-binding domain"/>
    <property type="match status" value="1"/>
</dbReference>
<protein>
    <recommendedName>
        <fullName evidence="4">Zn(2)-C6 fungal-type domain-containing protein</fullName>
    </recommendedName>
</protein>
<dbReference type="Pfam" id="PF00172">
    <property type="entry name" value="Zn_clus"/>
    <property type="match status" value="1"/>
</dbReference>
<evidence type="ECO:0000313" key="6">
    <source>
        <dbReference type="Proteomes" id="UP001629113"/>
    </source>
</evidence>
<organism evidence="5 6">
    <name type="scientific">Phlyctema vagabunda</name>
    <dbReference type="NCBI Taxonomy" id="108571"/>
    <lineage>
        <taxon>Eukaryota</taxon>
        <taxon>Fungi</taxon>
        <taxon>Dikarya</taxon>
        <taxon>Ascomycota</taxon>
        <taxon>Pezizomycotina</taxon>
        <taxon>Leotiomycetes</taxon>
        <taxon>Helotiales</taxon>
        <taxon>Dermateaceae</taxon>
        <taxon>Phlyctema</taxon>
    </lineage>
</organism>
<name>A0ABR4PQJ2_9HELO</name>
<evidence type="ECO:0000259" key="4">
    <source>
        <dbReference type="PROSITE" id="PS50048"/>
    </source>
</evidence>
<dbReference type="PANTHER" id="PTHR37534">
    <property type="entry name" value="TRANSCRIPTIONAL ACTIVATOR PROTEIN UGA3"/>
    <property type="match status" value="1"/>
</dbReference>
<feature type="compositionally biased region" description="Low complexity" evidence="3">
    <location>
        <begin position="79"/>
        <end position="89"/>
    </location>
</feature>
<dbReference type="EMBL" id="JBFCZG010000002">
    <property type="protein sequence ID" value="KAL3425540.1"/>
    <property type="molecule type" value="Genomic_DNA"/>
</dbReference>
<dbReference type="InterPro" id="IPR021858">
    <property type="entry name" value="Fun_TF"/>
</dbReference>
<dbReference type="Gene3D" id="4.10.240.10">
    <property type="entry name" value="Zn(2)-C6 fungal-type DNA-binding domain"/>
    <property type="match status" value="1"/>
</dbReference>
<evidence type="ECO:0000313" key="5">
    <source>
        <dbReference type="EMBL" id="KAL3425540.1"/>
    </source>
</evidence>
<keyword evidence="2" id="KW-0539">Nucleus</keyword>
<accession>A0ABR4PQJ2</accession>
<dbReference type="InterPro" id="IPR001138">
    <property type="entry name" value="Zn2Cys6_DnaBD"/>
</dbReference>
<comment type="caution">
    <text evidence="5">The sequence shown here is derived from an EMBL/GenBank/DDBJ whole genome shotgun (WGS) entry which is preliminary data.</text>
</comment>
<sequence length="525" mass="59343">MTPGSQDNPARPAKDCRTCNRRRIKCDRGLPTCKKCNDRDLPCPGYNVPLKWVQGVASRGKQKGRGFPIPEAPSNEDFSSGSSSSSGASPTEQSEPTEAEVVEEADTRMIVPEPSDIRGTATYDMEMALSLCPPQASEFLMQPVVRRMLHHFNHDVAPRLAWVDSSKNPFRNIILPLALESPSLLFSVLALAAGDLSFKADSETPLAKKSLAISTTYRDKALEILANQLRAENHEAGSQVVPVNHKPANSVLATTLMLFNLEVLQPGSTHWRLHLWAARTMIRRWGNTVHLPTPPDDTSKFLMHEFFVPSVCAFMTTFSDTYNNADDTLAHDNNSVFIEFHMVYQQVTNIERRRPLGSKGSPEDLVELHERLGRAKQRTLEFGQSLEFWSPHTRLDFAHVVDLYHHVGLIYSYQVIVGGSAPHTIAWQYRDTIFEHIRVLGKNNSFIQDLVWPLFIAGTESRGCPEEQAFVEFKFLEIIKMTGPLDRWQVISFLKAFWALEMDTSLNWIDFAREQARMGHTFMVY</sequence>
<dbReference type="PROSITE" id="PS50048">
    <property type="entry name" value="ZN2_CY6_FUNGAL_2"/>
    <property type="match status" value="1"/>
</dbReference>
<gene>
    <name evidence="5" type="ORF">PVAG01_02331</name>
</gene>
<evidence type="ECO:0000256" key="2">
    <source>
        <dbReference type="ARBA" id="ARBA00023242"/>
    </source>
</evidence>
<dbReference type="Pfam" id="PF11951">
    <property type="entry name" value="Fungal_trans_2"/>
    <property type="match status" value="1"/>
</dbReference>